<proteinExistence type="predicted"/>
<dbReference type="EMBL" id="GGFL01013887">
    <property type="protein sequence ID" value="MBW78065.1"/>
    <property type="molecule type" value="Transcribed_RNA"/>
</dbReference>
<sequence>MLVLLLPLLAFDRPVRYDAAVAVLLLLLLLRRRSVGIDIGTVTTAGGKCRKCGVRGGRGGFVSCCYNPISGSNRQILLLQFLEDSGGGDNMVSGGIAVIGCTFWRLFLALGGLLSGLGDLATGSILEAHRLDDTDSDGLSHVTYGETSQRRELLEGLNAQRLRWDQNDDSSIARLDRLRVVLSRLAGTTVHLLLDLGELARNVGGVAIEHRRVTVGDLTRVVQHDNLGGEVGGTLGWVVLGITSDVTTTQFLDRDVLDVETNVVSGDGLLQSLVVHLHGLDFSGQVDRGEDDDGTRLEDTSLHTTDRYCSDTTDFVDILQRQTQGLVGGTGRGQDGIQSLDQALAVSLAFLALDGPSLEPRHLGGRFQHVVAVPAGDRDERDGSRVVTDLLDVGRHLLLDFLETGLIVRRLGRVHLVDTNDELLDTESEGQQGVLTGLSVLGDTGLELAGTGSDDQHGAISLRRSCDHVLDEITMSGGVDDGDVVLGGFELPEGDIDGDTTLALSLQLVQDPCVLEGTLTHFLGFLLELLDRTLVDTAAFVDQMTGGGRLARIDVSDDDDVNMSLLLTHFDEKFLNSTQG</sequence>
<organism evidence="2">
    <name type="scientific">Anopheles darlingi</name>
    <name type="common">Mosquito</name>
    <dbReference type="NCBI Taxonomy" id="43151"/>
    <lineage>
        <taxon>Eukaryota</taxon>
        <taxon>Metazoa</taxon>
        <taxon>Ecdysozoa</taxon>
        <taxon>Arthropoda</taxon>
        <taxon>Hexapoda</taxon>
        <taxon>Insecta</taxon>
        <taxon>Pterygota</taxon>
        <taxon>Neoptera</taxon>
        <taxon>Endopterygota</taxon>
        <taxon>Diptera</taxon>
        <taxon>Nematocera</taxon>
        <taxon>Culicoidea</taxon>
        <taxon>Culicidae</taxon>
        <taxon>Anophelinae</taxon>
        <taxon>Anopheles</taxon>
    </lineage>
</organism>
<keyword evidence="1" id="KW-0732">Signal</keyword>
<name>A0A2M4DKJ5_ANODA</name>
<feature type="signal peptide" evidence="1">
    <location>
        <begin position="1"/>
        <end position="36"/>
    </location>
</feature>
<dbReference type="AntiFam" id="ANF00072">
    <property type="entry name" value="Shadow ORF (opposite TypA)"/>
</dbReference>
<protein>
    <submittedName>
        <fullName evidence="2">Putative secreted protein</fullName>
    </submittedName>
</protein>
<evidence type="ECO:0000313" key="2">
    <source>
        <dbReference type="EMBL" id="MBW78065.1"/>
    </source>
</evidence>
<accession>A0A2M4DKJ5</accession>
<feature type="chain" id="PRO_5014759935" evidence="1">
    <location>
        <begin position="37"/>
        <end position="580"/>
    </location>
</feature>
<evidence type="ECO:0000256" key="1">
    <source>
        <dbReference type="SAM" id="SignalP"/>
    </source>
</evidence>
<dbReference type="AlphaFoldDB" id="A0A2M4DKJ5"/>
<reference evidence="2" key="1">
    <citation type="submission" date="2018-01" db="EMBL/GenBank/DDBJ databases">
        <title>An insight into the sialome of Amazonian anophelines.</title>
        <authorList>
            <person name="Ribeiro J.M."/>
            <person name="Scarpassa V."/>
            <person name="Calvo E."/>
        </authorList>
    </citation>
    <scope>NUCLEOTIDE SEQUENCE</scope>
</reference>